<organism evidence="2 3">
    <name type="scientific">Hyalella azteca</name>
    <name type="common">Amphipod</name>
    <dbReference type="NCBI Taxonomy" id="294128"/>
    <lineage>
        <taxon>Eukaryota</taxon>
        <taxon>Metazoa</taxon>
        <taxon>Ecdysozoa</taxon>
        <taxon>Arthropoda</taxon>
        <taxon>Crustacea</taxon>
        <taxon>Multicrustacea</taxon>
        <taxon>Malacostraca</taxon>
        <taxon>Eumalacostraca</taxon>
        <taxon>Peracarida</taxon>
        <taxon>Amphipoda</taxon>
        <taxon>Senticaudata</taxon>
        <taxon>Talitrida</taxon>
        <taxon>Talitroidea</taxon>
        <taxon>Hyalellidae</taxon>
        <taxon>Hyalella</taxon>
    </lineage>
</organism>
<dbReference type="RefSeq" id="XP_047741515.1">
    <property type="nucleotide sequence ID" value="XM_047885559.1"/>
</dbReference>
<dbReference type="Proteomes" id="UP000694843">
    <property type="component" value="Unplaced"/>
</dbReference>
<dbReference type="GeneID" id="125179525"/>
<gene>
    <name evidence="3" type="primary">LOC125179525</name>
</gene>
<evidence type="ECO:0000256" key="1">
    <source>
        <dbReference type="SAM" id="MobiDB-lite"/>
    </source>
</evidence>
<dbReference type="AlphaFoldDB" id="A0A979FYE4"/>
<dbReference type="KEGG" id="hazt:125179525"/>
<name>A0A979FYE4_HYAAZ</name>
<reference evidence="3" key="1">
    <citation type="submission" date="2025-08" db="UniProtKB">
        <authorList>
            <consortium name="RefSeq"/>
        </authorList>
    </citation>
    <scope>IDENTIFICATION</scope>
    <source>
        <tissue evidence="3">Whole organism</tissue>
    </source>
</reference>
<evidence type="ECO:0000313" key="2">
    <source>
        <dbReference type="Proteomes" id="UP000694843"/>
    </source>
</evidence>
<evidence type="ECO:0000313" key="3">
    <source>
        <dbReference type="RefSeq" id="XP_047741515.1"/>
    </source>
</evidence>
<keyword evidence="2" id="KW-1185">Reference proteome</keyword>
<sequence>MPPLNLLGDRVRLVRFRGCVGTSDGAAALASVARDADLHIRMAAPVELSALGRTVWRLEVYTRPFPPPGPSSPTWPLPSSSLPPYLYVEGADEGCWRAVAHTITSLAPPCKTFVRLLLPDCRLRGAELPPLLQKLRDEGIRTDGWGDTRAEVDEKEGGVVLFITDSVPQGGPAVPSDCALESLKRHQRLQRLPLLTRLLGFYGVSSRFEVRSSDEEHSDEEHSGEEHSDEEHSDE</sequence>
<proteinExistence type="predicted"/>
<protein>
    <submittedName>
        <fullName evidence="3">Uncharacterized protein LOC125179525</fullName>
    </submittedName>
</protein>
<accession>A0A979FYE4</accession>
<feature type="region of interest" description="Disordered" evidence="1">
    <location>
        <begin position="210"/>
        <end position="235"/>
    </location>
</feature>